<keyword evidence="2" id="KW-1185">Reference proteome</keyword>
<dbReference type="Proteomes" id="UP000198916">
    <property type="component" value="Unassembled WGS sequence"/>
</dbReference>
<gene>
    <name evidence="1" type="ORF">SAMN05421740_10712</name>
</gene>
<dbReference type="EMBL" id="FNZR01000007">
    <property type="protein sequence ID" value="SEL57551.1"/>
    <property type="molecule type" value="Genomic_DNA"/>
</dbReference>
<accession>A0A1H7RBF5</accession>
<evidence type="ECO:0000313" key="1">
    <source>
        <dbReference type="EMBL" id="SEL57551.1"/>
    </source>
</evidence>
<dbReference type="STRING" id="332977.SAMN05421740_10712"/>
<dbReference type="OrthoDB" id="798913at2"/>
<sequence length="66" mass="7643">MQIILDKVQKKHLALINELAKTLKIEVIEGVEDDRYYLDAMKEGEKSPLLDKDEKDSFLRSLTHAD</sequence>
<reference evidence="2" key="1">
    <citation type="submission" date="2016-10" db="EMBL/GenBank/DDBJ databases">
        <authorList>
            <person name="Varghese N."/>
            <person name="Submissions S."/>
        </authorList>
    </citation>
    <scope>NUCLEOTIDE SEQUENCE [LARGE SCALE GENOMIC DNA]</scope>
    <source>
        <strain evidence="2">Jip14</strain>
    </source>
</reference>
<dbReference type="AlphaFoldDB" id="A0A1H7RBF5"/>
<proteinExistence type="predicted"/>
<organism evidence="1 2">
    <name type="scientific">Parapedobacter koreensis</name>
    <dbReference type="NCBI Taxonomy" id="332977"/>
    <lineage>
        <taxon>Bacteria</taxon>
        <taxon>Pseudomonadati</taxon>
        <taxon>Bacteroidota</taxon>
        <taxon>Sphingobacteriia</taxon>
        <taxon>Sphingobacteriales</taxon>
        <taxon>Sphingobacteriaceae</taxon>
        <taxon>Parapedobacter</taxon>
    </lineage>
</organism>
<dbReference type="RefSeq" id="WP_090606940.1">
    <property type="nucleotide sequence ID" value="NZ_FNZR01000007.1"/>
</dbReference>
<evidence type="ECO:0000313" key="2">
    <source>
        <dbReference type="Proteomes" id="UP000198916"/>
    </source>
</evidence>
<protein>
    <submittedName>
        <fullName evidence="1">Uncharacterized protein</fullName>
    </submittedName>
</protein>
<name>A0A1H7RBF5_9SPHI</name>